<sequence length="142" mass="15810">MKTLTVFVGLSAMLSISEAIPKEYRSPALPYSKNLYKRNTEQQNKTNIQNKTLPDCANIISIINNCFNSNSNTNKDKELEETKNSEKKYSKHSHNSNNNKKPNIATGENPDKNPNNIDGNSDPKNQAIGPDADIVFDVIGEI</sequence>
<protein>
    <submittedName>
        <fullName evidence="3">Uncharacterized protein</fullName>
    </submittedName>
</protein>
<feature type="signal peptide" evidence="2">
    <location>
        <begin position="1"/>
        <end position="19"/>
    </location>
</feature>
<reference evidence="3 4" key="1">
    <citation type="journal article" date="2018" name="MBio">
        <title>Comparative Genomics Reveals the Core Gene Toolbox for the Fungus-Insect Symbiosis.</title>
        <authorList>
            <person name="Wang Y."/>
            <person name="Stata M."/>
            <person name="Wang W."/>
            <person name="Stajich J.E."/>
            <person name="White M.M."/>
            <person name="Moncalvo J.M."/>
        </authorList>
    </citation>
    <scope>NUCLEOTIDE SEQUENCE [LARGE SCALE GENOMIC DNA]</scope>
    <source>
        <strain evidence="3 4">SWE-8-4</strain>
    </source>
</reference>
<keyword evidence="4" id="KW-1185">Reference proteome</keyword>
<feature type="compositionally biased region" description="Polar residues" evidence="1">
    <location>
        <begin position="112"/>
        <end position="124"/>
    </location>
</feature>
<name>A0A2T9Y198_9FUNG</name>
<accession>A0A2T9Y198</accession>
<evidence type="ECO:0000313" key="4">
    <source>
        <dbReference type="Proteomes" id="UP000245383"/>
    </source>
</evidence>
<evidence type="ECO:0000256" key="2">
    <source>
        <dbReference type="SAM" id="SignalP"/>
    </source>
</evidence>
<proteinExistence type="predicted"/>
<organism evidence="3 4">
    <name type="scientific">Smittium simulii</name>
    <dbReference type="NCBI Taxonomy" id="133385"/>
    <lineage>
        <taxon>Eukaryota</taxon>
        <taxon>Fungi</taxon>
        <taxon>Fungi incertae sedis</taxon>
        <taxon>Zoopagomycota</taxon>
        <taxon>Kickxellomycotina</taxon>
        <taxon>Harpellomycetes</taxon>
        <taxon>Harpellales</taxon>
        <taxon>Legeriomycetaceae</taxon>
        <taxon>Smittium</taxon>
    </lineage>
</organism>
<dbReference type="AlphaFoldDB" id="A0A2T9Y198"/>
<evidence type="ECO:0000256" key="1">
    <source>
        <dbReference type="SAM" id="MobiDB-lite"/>
    </source>
</evidence>
<keyword evidence="2" id="KW-0732">Signal</keyword>
<gene>
    <name evidence="3" type="ORF">BB561_006810</name>
</gene>
<comment type="caution">
    <text evidence="3">The sequence shown here is derived from an EMBL/GenBank/DDBJ whole genome shotgun (WGS) entry which is preliminary data.</text>
</comment>
<feature type="compositionally biased region" description="Basic and acidic residues" evidence="1">
    <location>
        <begin position="74"/>
        <end position="88"/>
    </location>
</feature>
<dbReference type="Proteomes" id="UP000245383">
    <property type="component" value="Unassembled WGS sequence"/>
</dbReference>
<feature type="region of interest" description="Disordered" evidence="1">
    <location>
        <begin position="67"/>
        <end position="132"/>
    </location>
</feature>
<dbReference type="EMBL" id="MBFR01000724">
    <property type="protein sequence ID" value="PVU86105.1"/>
    <property type="molecule type" value="Genomic_DNA"/>
</dbReference>
<feature type="chain" id="PRO_5015483496" evidence="2">
    <location>
        <begin position="20"/>
        <end position="142"/>
    </location>
</feature>
<evidence type="ECO:0000313" key="3">
    <source>
        <dbReference type="EMBL" id="PVU86105.1"/>
    </source>
</evidence>